<dbReference type="InterPro" id="IPR003656">
    <property type="entry name" value="Znf_BED"/>
</dbReference>
<dbReference type="InterPro" id="IPR007021">
    <property type="entry name" value="DUF659"/>
</dbReference>
<dbReference type="GO" id="GO:0008270">
    <property type="term" value="F:zinc ion binding"/>
    <property type="evidence" value="ECO:0007669"/>
    <property type="project" value="UniProtKB-KW"/>
</dbReference>
<keyword evidence="3" id="KW-0862">Zinc</keyword>
<dbReference type="AlphaFoldDB" id="A0AAU9N2U3"/>
<dbReference type="PANTHER" id="PTHR32166">
    <property type="entry name" value="OSJNBA0013A04.12 PROTEIN"/>
    <property type="match status" value="1"/>
</dbReference>
<name>A0AAU9N2U3_9ASTR</name>
<evidence type="ECO:0000313" key="6">
    <source>
        <dbReference type="EMBL" id="CAH1433450.1"/>
    </source>
</evidence>
<dbReference type="SUPFAM" id="SSF53098">
    <property type="entry name" value="Ribonuclease H-like"/>
    <property type="match status" value="1"/>
</dbReference>
<keyword evidence="1" id="KW-0479">Metal-binding</keyword>
<protein>
    <recommendedName>
        <fullName evidence="5">BED-type domain-containing protein</fullName>
    </recommendedName>
</protein>
<evidence type="ECO:0000313" key="7">
    <source>
        <dbReference type="Proteomes" id="UP001157418"/>
    </source>
</evidence>
<evidence type="ECO:0000256" key="1">
    <source>
        <dbReference type="ARBA" id="ARBA00022723"/>
    </source>
</evidence>
<evidence type="ECO:0000256" key="4">
    <source>
        <dbReference type="PROSITE-ProRule" id="PRU00027"/>
    </source>
</evidence>
<reference evidence="6 7" key="1">
    <citation type="submission" date="2022-01" db="EMBL/GenBank/DDBJ databases">
        <authorList>
            <person name="Xiong W."/>
            <person name="Schranz E."/>
        </authorList>
    </citation>
    <scope>NUCLEOTIDE SEQUENCE [LARGE SCALE GENOMIC DNA]</scope>
</reference>
<dbReference type="EMBL" id="CAKMRJ010003334">
    <property type="protein sequence ID" value="CAH1433450.1"/>
    <property type="molecule type" value="Genomic_DNA"/>
</dbReference>
<dbReference type="Proteomes" id="UP001157418">
    <property type="component" value="Unassembled WGS sequence"/>
</dbReference>
<keyword evidence="7" id="KW-1185">Reference proteome</keyword>
<comment type="caution">
    <text evidence="6">The sequence shown here is derived from an EMBL/GenBank/DDBJ whole genome shotgun (WGS) entry which is preliminary data.</text>
</comment>
<proteinExistence type="predicted"/>
<dbReference type="InterPro" id="IPR012337">
    <property type="entry name" value="RNaseH-like_sf"/>
</dbReference>
<gene>
    <name evidence="6" type="ORF">LVIROSA_LOCUS20038</name>
</gene>
<keyword evidence="2 4" id="KW-0863">Zinc-finger</keyword>
<accession>A0AAU9N2U3</accession>
<sequence length="662" mass="75119">MDSTATGFKRNSNDIAWEFAICPDPTNLDKLKCTLCGRVYSGGGGVSRMKQHIAHVKGNVAPCQKSTKDDQLRCRDAINEGKLKKKGKQAHDEALRSEVRFDTNENISIDTDEIENTFGSFREPYVIGPMDNFASTLNPEESLKSGKGKKVDINNAIRKERISTVKSFIGRWAYECAIPFHAFENDSFKMMVEVIGQYGTGLPIPTRYELSNTILKKEVERTKNLVKKNEEEWKQDGCSIMTDAWSDRKRRSIMNLCVNSKMGTVFLSSKECSDEAHTSQHIYDYVESCIQEVGPEHVVQIVTDNATNNMGAAKLLKEKRPKIFWTSCATHTINLMLEGIGGLPRFKKVLDQAKQLTIFIYAHHKTLAMMRKFTNKRDIIRPGVTRFASAYLTLQSLSEKKEQLRHMFFSNEWEECKFSNAVKGRSSHTLVTGSTFWAGVALCLKVFSPLVKVLRMVDADWKPSMGFVYGDIQKAKKEIIDALGSNKKAYEPIINIISKKMKGRLDSKLHLTAYLLNPYYHHKDPQLQHDPEVMDAVLEFFDTLFFGDLEMQKQVMTIELPKFTQRKEIGWMQRKERNMEVLLANDSHTAQEWIVDCGDCDEDGVGVGIVGDGQGTDELGQSSRTRELLDEDFASGSEQEVFEEVDYESDGVHIMEECGDKE</sequence>
<evidence type="ECO:0000256" key="3">
    <source>
        <dbReference type="ARBA" id="ARBA00022833"/>
    </source>
</evidence>
<evidence type="ECO:0000259" key="5">
    <source>
        <dbReference type="PROSITE" id="PS50808"/>
    </source>
</evidence>
<dbReference type="GO" id="GO:0003677">
    <property type="term" value="F:DNA binding"/>
    <property type="evidence" value="ECO:0007669"/>
    <property type="project" value="InterPro"/>
</dbReference>
<feature type="domain" description="BED-type" evidence="5">
    <location>
        <begin position="11"/>
        <end position="70"/>
    </location>
</feature>
<dbReference type="PANTHER" id="PTHR32166:SF74">
    <property type="entry name" value="OS05G0256350 PROTEIN"/>
    <property type="match status" value="1"/>
</dbReference>
<evidence type="ECO:0000256" key="2">
    <source>
        <dbReference type="ARBA" id="ARBA00022771"/>
    </source>
</evidence>
<dbReference type="Pfam" id="PF02892">
    <property type="entry name" value="zf-BED"/>
    <property type="match status" value="1"/>
</dbReference>
<organism evidence="6 7">
    <name type="scientific">Lactuca virosa</name>
    <dbReference type="NCBI Taxonomy" id="75947"/>
    <lineage>
        <taxon>Eukaryota</taxon>
        <taxon>Viridiplantae</taxon>
        <taxon>Streptophyta</taxon>
        <taxon>Embryophyta</taxon>
        <taxon>Tracheophyta</taxon>
        <taxon>Spermatophyta</taxon>
        <taxon>Magnoliopsida</taxon>
        <taxon>eudicotyledons</taxon>
        <taxon>Gunneridae</taxon>
        <taxon>Pentapetalae</taxon>
        <taxon>asterids</taxon>
        <taxon>campanulids</taxon>
        <taxon>Asterales</taxon>
        <taxon>Asteraceae</taxon>
        <taxon>Cichorioideae</taxon>
        <taxon>Cichorieae</taxon>
        <taxon>Lactucinae</taxon>
        <taxon>Lactuca</taxon>
    </lineage>
</organism>
<dbReference type="Pfam" id="PF04937">
    <property type="entry name" value="DUF659"/>
    <property type="match status" value="1"/>
</dbReference>
<dbReference type="PROSITE" id="PS50808">
    <property type="entry name" value="ZF_BED"/>
    <property type="match status" value="1"/>
</dbReference>